<keyword evidence="3" id="KW-1185">Reference proteome</keyword>
<protein>
    <recommendedName>
        <fullName evidence="4">DoxX</fullName>
    </recommendedName>
</protein>
<evidence type="ECO:0000313" key="3">
    <source>
        <dbReference type="Proteomes" id="UP000316304"/>
    </source>
</evidence>
<feature type="transmembrane region" description="Helical" evidence="1">
    <location>
        <begin position="121"/>
        <end position="139"/>
    </location>
</feature>
<proteinExistence type="predicted"/>
<evidence type="ECO:0000256" key="1">
    <source>
        <dbReference type="SAM" id="Phobius"/>
    </source>
</evidence>
<sequence>MCRFNSHEPSDMPPLEKRSVRLPRLTFVTRILFALFLFGTGIMTMGFGVNGYPVGDPPTELDQFMLALEKTGYLIFWVGFLKTVAGGLMFFPKTAPLAILMSLPYAFNILLYVIFFAHQYLVIGLLDFVACALLIYCYFDWYRPIFAGPTTASIQDSSGGEHAL</sequence>
<reference evidence="2 3" key="1">
    <citation type="submission" date="2019-02" db="EMBL/GenBank/DDBJ databases">
        <title>Deep-cultivation of Planctomycetes and their phenomic and genomic characterization uncovers novel biology.</title>
        <authorList>
            <person name="Wiegand S."/>
            <person name="Jogler M."/>
            <person name="Boedeker C."/>
            <person name="Pinto D."/>
            <person name="Vollmers J."/>
            <person name="Rivas-Marin E."/>
            <person name="Kohn T."/>
            <person name="Peeters S.H."/>
            <person name="Heuer A."/>
            <person name="Rast P."/>
            <person name="Oberbeckmann S."/>
            <person name="Bunk B."/>
            <person name="Jeske O."/>
            <person name="Meyerdierks A."/>
            <person name="Storesund J.E."/>
            <person name="Kallscheuer N."/>
            <person name="Luecker S."/>
            <person name="Lage O.M."/>
            <person name="Pohl T."/>
            <person name="Merkel B.J."/>
            <person name="Hornburger P."/>
            <person name="Mueller R.-W."/>
            <person name="Bruemmer F."/>
            <person name="Labrenz M."/>
            <person name="Spormann A.M."/>
            <person name="Op Den Camp H."/>
            <person name="Overmann J."/>
            <person name="Amann R."/>
            <person name="Jetten M.S.M."/>
            <person name="Mascher T."/>
            <person name="Medema M.H."/>
            <person name="Devos D.P."/>
            <person name="Kaster A.-K."/>
            <person name="Ovreas L."/>
            <person name="Rohde M."/>
            <person name="Galperin M.Y."/>
            <person name="Jogler C."/>
        </authorList>
    </citation>
    <scope>NUCLEOTIDE SEQUENCE [LARGE SCALE GENOMIC DNA]</scope>
    <source>
        <strain evidence="2 3">Pla52o</strain>
    </source>
</reference>
<accession>A0A5C6CJS7</accession>
<feature type="transmembrane region" description="Helical" evidence="1">
    <location>
        <begin position="27"/>
        <end position="52"/>
    </location>
</feature>
<keyword evidence="1" id="KW-0812">Transmembrane</keyword>
<dbReference type="AlphaFoldDB" id="A0A5C6CJS7"/>
<feature type="transmembrane region" description="Helical" evidence="1">
    <location>
        <begin position="97"/>
        <end position="115"/>
    </location>
</feature>
<keyword evidence="1" id="KW-0472">Membrane</keyword>
<organism evidence="2 3">
    <name type="scientific">Novipirellula galeiformis</name>
    <dbReference type="NCBI Taxonomy" id="2528004"/>
    <lineage>
        <taxon>Bacteria</taxon>
        <taxon>Pseudomonadati</taxon>
        <taxon>Planctomycetota</taxon>
        <taxon>Planctomycetia</taxon>
        <taxon>Pirellulales</taxon>
        <taxon>Pirellulaceae</taxon>
        <taxon>Novipirellula</taxon>
    </lineage>
</organism>
<name>A0A5C6CJS7_9BACT</name>
<keyword evidence="1" id="KW-1133">Transmembrane helix</keyword>
<gene>
    <name evidence="2" type="ORF">Pla52o_11310</name>
</gene>
<dbReference type="Proteomes" id="UP000316304">
    <property type="component" value="Unassembled WGS sequence"/>
</dbReference>
<dbReference type="EMBL" id="SJPT01000002">
    <property type="protein sequence ID" value="TWU24840.1"/>
    <property type="molecule type" value="Genomic_DNA"/>
</dbReference>
<evidence type="ECO:0000313" key="2">
    <source>
        <dbReference type="EMBL" id="TWU24840.1"/>
    </source>
</evidence>
<comment type="caution">
    <text evidence="2">The sequence shown here is derived from an EMBL/GenBank/DDBJ whole genome shotgun (WGS) entry which is preliminary data.</text>
</comment>
<evidence type="ECO:0008006" key="4">
    <source>
        <dbReference type="Google" id="ProtNLM"/>
    </source>
</evidence>